<dbReference type="PANTHER" id="PTHR30572">
    <property type="entry name" value="MEMBRANE COMPONENT OF TRANSPORTER-RELATED"/>
    <property type="match status" value="1"/>
</dbReference>
<feature type="transmembrane region" description="Helical" evidence="6">
    <location>
        <begin position="359"/>
        <end position="384"/>
    </location>
</feature>
<organism evidence="9 10">
    <name type="scientific">Aureibaculum algae</name>
    <dbReference type="NCBI Taxonomy" id="2584122"/>
    <lineage>
        <taxon>Bacteria</taxon>
        <taxon>Pseudomonadati</taxon>
        <taxon>Bacteroidota</taxon>
        <taxon>Flavobacteriia</taxon>
        <taxon>Flavobacteriales</taxon>
        <taxon>Flavobacteriaceae</taxon>
        <taxon>Aureibaculum</taxon>
    </lineage>
</organism>
<accession>A0A5B7TTL7</accession>
<keyword evidence="5 6" id="KW-0472">Membrane</keyword>
<feature type="transmembrane region" description="Helical" evidence="6">
    <location>
        <begin position="20"/>
        <end position="42"/>
    </location>
</feature>
<comment type="subcellular location">
    <subcellularLocation>
        <location evidence="1">Cell membrane</location>
        <topology evidence="1">Multi-pass membrane protein</topology>
    </subcellularLocation>
</comment>
<evidence type="ECO:0000256" key="6">
    <source>
        <dbReference type="SAM" id="Phobius"/>
    </source>
</evidence>
<evidence type="ECO:0000256" key="2">
    <source>
        <dbReference type="ARBA" id="ARBA00022475"/>
    </source>
</evidence>
<feature type="transmembrane region" description="Helical" evidence="6">
    <location>
        <begin position="325"/>
        <end position="347"/>
    </location>
</feature>
<dbReference type="InterPro" id="IPR003838">
    <property type="entry name" value="ABC3_permease_C"/>
</dbReference>
<evidence type="ECO:0000256" key="3">
    <source>
        <dbReference type="ARBA" id="ARBA00022692"/>
    </source>
</evidence>
<dbReference type="RefSeq" id="WP_138950456.1">
    <property type="nucleotide sequence ID" value="NZ_CP040749.1"/>
</dbReference>
<keyword evidence="2" id="KW-1003">Cell membrane</keyword>
<feature type="domain" description="MacB-like periplasmic core" evidence="8">
    <location>
        <begin position="23"/>
        <end position="203"/>
    </location>
</feature>
<evidence type="ECO:0000256" key="1">
    <source>
        <dbReference type="ARBA" id="ARBA00004651"/>
    </source>
</evidence>
<evidence type="ECO:0000259" key="8">
    <source>
        <dbReference type="Pfam" id="PF12704"/>
    </source>
</evidence>
<dbReference type="Proteomes" id="UP000306229">
    <property type="component" value="Chromosome"/>
</dbReference>
<feature type="transmembrane region" description="Helical" evidence="6">
    <location>
        <begin position="666"/>
        <end position="689"/>
    </location>
</feature>
<keyword evidence="3 6" id="KW-0812">Transmembrane</keyword>
<dbReference type="KEGG" id="fbe:FF125_14575"/>
<dbReference type="GO" id="GO:0005886">
    <property type="term" value="C:plasma membrane"/>
    <property type="evidence" value="ECO:0007669"/>
    <property type="project" value="UniProtKB-SubCell"/>
</dbReference>
<dbReference type="InterPro" id="IPR050250">
    <property type="entry name" value="Macrolide_Exporter_MacB"/>
</dbReference>
<dbReference type="PANTHER" id="PTHR30572:SF18">
    <property type="entry name" value="ABC-TYPE MACROLIDE FAMILY EXPORT SYSTEM PERMEASE COMPONENT 2"/>
    <property type="match status" value="1"/>
</dbReference>
<dbReference type="Pfam" id="PF02687">
    <property type="entry name" value="FtsX"/>
    <property type="match status" value="1"/>
</dbReference>
<sequence>MVKYYIKLAFRNFKANKVIFGGSLLTLCLGALSISLLFSYIYNELTMNNFLTHKDDIYVVFERNSPEQFRPNEFNLNQYKSFNAKDYPEIKNLAAFELLRKEYFKLSYNNNVFTENGLHVDSTFLSIFDFPLLSGSSKTALNEPNSILLTETLAKNIFGDKNPIGKVIQVTLMEKLNVTITGILKTLPSNTAIKFDYILNAKNLGIYNSATIMLGSKNIEIDKLTDKINKTKKSSEYEQSKIKLVPLNDIYFSNGAFNTSLFSRYGDKRNLSYLTIIILVILIISALNFSTMQIISTNKASKNNAIKQVNGASFQQLARQKSVDLAITIFIASILISIGYSIILPFYNSFTQVSLNPPIWIIFLLNMFIITIVTLVGLLYPILIKRRVPIHVGLKNKIQKNKGFIGRKVIIVTQYSLTFILLISSVVVAKQLNLMLNKDLGFATENVIRTTMVEYETGSHWSVTQNKLDIIKGELKANPNIIGFTHAEPPLNTIQGDWKIAEGEQKFSKAHLLFVSSDYLKVFTNLKIIDGRFFDKDQDTIEEKIVVINEAAKKHWNITDINKVNLYSRFWSDNGRGSYKIIGVLKDFNFQHLSSSPEPLIMMNAGHLMEGAKNSSLITFKKGTRKSSLAFIEQLFIEQNPNSIFKYSFLKDEVTALYEKEKQLSIIYILFTLVALLISAIGLFTIALYDTQRRVKEIAVRKVNGATVNELLIMLNKSIVKWIVLAFIIASPIAYFVMQKWLENFAYKANISWWIFVAAGLFTLIIALITVSWRSYKAALANPVESLKSE</sequence>
<feature type="transmembrane region" description="Helical" evidence="6">
    <location>
        <begin position="751"/>
        <end position="771"/>
    </location>
</feature>
<reference evidence="9 10" key="1">
    <citation type="submission" date="2019-05" db="EMBL/GenBank/DDBJ databases">
        <title>Algicella ahnfeltiae gen. nov., sp. nov., a novel marine bacterium of the family Flavobacteriaceae isolated from a red alga.</title>
        <authorList>
            <person name="Nedashkovskaya O.I."/>
            <person name="Kukhlevskiy A.D."/>
            <person name="Kim S.-G."/>
            <person name="Zhukova N.V."/>
            <person name="Mikhailov V.V."/>
        </authorList>
    </citation>
    <scope>NUCLEOTIDE SEQUENCE [LARGE SCALE GENOMIC DNA]</scope>
    <source>
        <strain evidence="9 10">10Alg115</strain>
    </source>
</reference>
<feature type="transmembrane region" description="Helical" evidence="6">
    <location>
        <begin position="405"/>
        <end position="428"/>
    </location>
</feature>
<feature type="domain" description="ABC3 transporter permease C-terminal" evidence="7">
    <location>
        <begin position="669"/>
        <end position="779"/>
    </location>
</feature>
<dbReference type="AlphaFoldDB" id="A0A5B7TTL7"/>
<feature type="transmembrane region" description="Helical" evidence="6">
    <location>
        <begin position="719"/>
        <end position="739"/>
    </location>
</feature>
<proteinExistence type="predicted"/>
<dbReference type="InterPro" id="IPR025857">
    <property type="entry name" value="MacB_PCD"/>
</dbReference>
<feature type="transmembrane region" description="Helical" evidence="6">
    <location>
        <begin position="271"/>
        <end position="289"/>
    </location>
</feature>
<keyword evidence="4 6" id="KW-1133">Transmembrane helix</keyword>
<evidence type="ECO:0000256" key="4">
    <source>
        <dbReference type="ARBA" id="ARBA00022989"/>
    </source>
</evidence>
<dbReference type="Pfam" id="PF12704">
    <property type="entry name" value="MacB_PCD"/>
    <property type="match status" value="1"/>
</dbReference>
<evidence type="ECO:0000313" key="9">
    <source>
        <dbReference type="EMBL" id="QCX39608.1"/>
    </source>
</evidence>
<keyword evidence="10" id="KW-1185">Reference proteome</keyword>
<name>A0A5B7TTL7_9FLAO</name>
<dbReference type="EMBL" id="CP040749">
    <property type="protein sequence ID" value="QCX39608.1"/>
    <property type="molecule type" value="Genomic_DNA"/>
</dbReference>
<protein>
    <submittedName>
        <fullName evidence="9">FtsX-like permease family protein</fullName>
    </submittedName>
</protein>
<dbReference type="OrthoDB" id="8740261at2"/>
<dbReference type="GO" id="GO:0022857">
    <property type="term" value="F:transmembrane transporter activity"/>
    <property type="evidence" value="ECO:0007669"/>
    <property type="project" value="TreeGrafter"/>
</dbReference>
<evidence type="ECO:0000259" key="7">
    <source>
        <dbReference type="Pfam" id="PF02687"/>
    </source>
</evidence>
<gene>
    <name evidence="9" type="ORF">FF125_14575</name>
</gene>
<evidence type="ECO:0000313" key="10">
    <source>
        <dbReference type="Proteomes" id="UP000306229"/>
    </source>
</evidence>
<evidence type="ECO:0000256" key="5">
    <source>
        <dbReference type="ARBA" id="ARBA00023136"/>
    </source>
</evidence>